<evidence type="ECO:0000259" key="10">
    <source>
        <dbReference type="Pfam" id="PF21928"/>
    </source>
</evidence>
<evidence type="ECO:0000256" key="5">
    <source>
        <dbReference type="ARBA" id="ARBA00023242"/>
    </source>
</evidence>
<dbReference type="GO" id="GO:0045027">
    <property type="term" value="F:DNA end binding"/>
    <property type="evidence" value="ECO:0007669"/>
    <property type="project" value="TreeGrafter"/>
</dbReference>
<feature type="domain" description="XLF-like coiled-coil region" evidence="10">
    <location>
        <begin position="124"/>
        <end position="167"/>
    </location>
</feature>
<dbReference type="Proteomes" id="UP001356427">
    <property type="component" value="Unassembled WGS sequence"/>
</dbReference>
<evidence type="ECO:0000256" key="3">
    <source>
        <dbReference type="ARBA" id="ARBA00023125"/>
    </source>
</evidence>
<gene>
    <name evidence="11" type="ORF">J4Q44_G00049810</name>
</gene>
<evidence type="ECO:0000256" key="1">
    <source>
        <dbReference type="ARBA" id="ARBA00004123"/>
    </source>
</evidence>
<proteinExistence type="inferred from homology"/>
<dbReference type="Gene3D" id="2.170.210.10">
    <property type="entry name" value="DNA double-strand break repair and VJ recombination XRCC4, N-terminal"/>
    <property type="match status" value="2"/>
</dbReference>
<dbReference type="AlphaFoldDB" id="A0AAN8R6U9"/>
<keyword evidence="5" id="KW-0539">Nucleus</keyword>
<evidence type="ECO:0000256" key="8">
    <source>
        <dbReference type="SAM" id="MobiDB-lite"/>
    </source>
</evidence>
<feature type="domain" description="XLF-like N-terminal" evidence="9">
    <location>
        <begin position="14"/>
        <end position="116"/>
    </location>
</feature>
<organism evidence="11 12">
    <name type="scientific">Coregonus suidteri</name>
    <dbReference type="NCBI Taxonomy" id="861788"/>
    <lineage>
        <taxon>Eukaryota</taxon>
        <taxon>Metazoa</taxon>
        <taxon>Chordata</taxon>
        <taxon>Craniata</taxon>
        <taxon>Vertebrata</taxon>
        <taxon>Euteleostomi</taxon>
        <taxon>Actinopterygii</taxon>
        <taxon>Neopterygii</taxon>
        <taxon>Teleostei</taxon>
        <taxon>Protacanthopterygii</taxon>
        <taxon>Salmoniformes</taxon>
        <taxon>Salmonidae</taxon>
        <taxon>Coregoninae</taxon>
        <taxon>Coregonus</taxon>
    </lineage>
</organism>
<dbReference type="PANTHER" id="PTHR32235">
    <property type="entry name" value="NON-HOMOLOGOUS END-JOINING FACTOR 1"/>
    <property type="match status" value="1"/>
</dbReference>
<sequence>MERDAGDGVLLDCPWVPVCISGSQLLAKTWFGDTAYRILLTDLHSELNRRLRAPVLAFFSHLCVVARPCLSGQVDVGVENGGATAQLSLNPHGGDINLKLKSELAGVPFYWEFRCTLAPVALACSQLVRPLLLMSRLLQRQVGQLGALLARKDTEIQDYRDNGAVLSRERLQTELFEEQSYRENFLTQTVPQVCVRQDGLGFDSELQELYSAVTSYGNTNARKRNISERHAPEEDESTTQDRGPNHAASSTQPTGEVNHGLGQLGQGEKSRTGQGDRARTTDSEITNEEQTKVPSARPKKKKAKGLFG</sequence>
<evidence type="ECO:0000259" key="9">
    <source>
        <dbReference type="Pfam" id="PF09302"/>
    </source>
</evidence>
<evidence type="ECO:0000256" key="6">
    <source>
        <dbReference type="ARBA" id="ARBA00025747"/>
    </source>
</evidence>
<feature type="region of interest" description="Disordered" evidence="8">
    <location>
        <begin position="221"/>
        <end position="308"/>
    </location>
</feature>
<keyword evidence="3" id="KW-0238">DNA-binding</keyword>
<dbReference type="GO" id="GO:0032807">
    <property type="term" value="C:DNA ligase IV complex"/>
    <property type="evidence" value="ECO:0007669"/>
    <property type="project" value="TreeGrafter"/>
</dbReference>
<dbReference type="PANTHER" id="PTHR32235:SF1">
    <property type="entry name" value="NON-HOMOLOGOUS END-JOINING FACTOR 1"/>
    <property type="match status" value="1"/>
</dbReference>
<keyword evidence="2" id="KW-0227">DNA damage</keyword>
<dbReference type="InterPro" id="IPR015381">
    <property type="entry name" value="XLF-like_N"/>
</dbReference>
<evidence type="ECO:0000313" key="12">
    <source>
        <dbReference type="Proteomes" id="UP001356427"/>
    </source>
</evidence>
<evidence type="ECO:0000313" key="11">
    <source>
        <dbReference type="EMBL" id="KAK6325639.1"/>
    </source>
</evidence>
<accession>A0AAN8R6U9</accession>
<dbReference type="Pfam" id="PF21928">
    <property type="entry name" value="XLF_CC"/>
    <property type="match status" value="1"/>
</dbReference>
<protein>
    <recommendedName>
        <fullName evidence="7">Non-homologous end-joining factor 1</fullName>
    </recommendedName>
</protein>
<comment type="subcellular location">
    <subcellularLocation>
        <location evidence="1">Nucleus</location>
    </subcellularLocation>
</comment>
<comment type="similarity">
    <text evidence="6">Belongs to the XRCC4-XLF family. XLF subfamily.</text>
</comment>
<evidence type="ECO:0000256" key="4">
    <source>
        <dbReference type="ARBA" id="ARBA00023204"/>
    </source>
</evidence>
<dbReference type="GO" id="GO:0006303">
    <property type="term" value="P:double-strand break repair via nonhomologous end joining"/>
    <property type="evidence" value="ECO:0007669"/>
    <property type="project" value="UniProtKB-ARBA"/>
</dbReference>
<evidence type="ECO:0000256" key="7">
    <source>
        <dbReference type="ARBA" id="ARBA00044529"/>
    </source>
</evidence>
<name>A0AAN8R6U9_9TELE</name>
<dbReference type="InterPro" id="IPR038051">
    <property type="entry name" value="XRCC4-like_N_sf"/>
</dbReference>
<feature type="compositionally biased region" description="Basic residues" evidence="8">
    <location>
        <begin position="297"/>
        <end position="308"/>
    </location>
</feature>
<evidence type="ECO:0000256" key="2">
    <source>
        <dbReference type="ARBA" id="ARBA00022763"/>
    </source>
</evidence>
<keyword evidence="12" id="KW-1185">Reference proteome</keyword>
<dbReference type="Gene3D" id="1.10.287.450">
    <property type="entry name" value="Helix hairpin bin"/>
    <property type="match status" value="1"/>
</dbReference>
<dbReference type="FunFam" id="1.10.287.450:FF:000003">
    <property type="entry name" value="Non-homologous end-joining factor 1"/>
    <property type="match status" value="1"/>
</dbReference>
<comment type="caution">
    <text evidence="11">The sequence shown here is derived from an EMBL/GenBank/DDBJ whole genome shotgun (WGS) entry which is preliminary data.</text>
</comment>
<reference evidence="11 12" key="1">
    <citation type="submission" date="2021-04" db="EMBL/GenBank/DDBJ databases">
        <authorList>
            <person name="De Guttry C."/>
            <person name="Zahm M."/>
            <person name="Klopp C."/>
            <person name="Cabau C."/>
            <person name="Louis A."/>
            <person name="Berthelot C."/>
            <person name="Parey E."/>
            <person name="Roest Crollius H."/>
            <person name="Montfort J."/>
            <person name="Robinson-Rechavi M."/>
            <person name="Bucao C."/>
            <person name="Bouchez O."/>
            <person name="Gislard M."/>
            <person name="Lluch J."/>
            <person name="Milhes M."/>
            <person name="Lampietro C."/>
            <person name="Lopez Roques C."/>
            <person name="Donnadieu C."/>
            <person name="Braasch I."/>
            <person name="Desvignes T."/>
            <person name="Postlethwait J."/>
            <person name="Bobe J."/>
            <person name="Wedekind C."/>
            <person name="Guiguen Y."/>
        </authorList>
    </citation>
    <scope>NUCLEOTIDE SEQUENCE [LARGE SCALE GENOMIC DNA]</scope>
    <source>
        <strain evidence="11">Cs_M1</strain>
        <tissue evidence="11">Blood</tissue>
    </source>
</reference>
<dbReference type="CDD" id="cd22285">
    <property type="entry name" value="HD_XLF_N"/>
    <property type="match status" value="1"/>
</dbReference>
<feature type="compositionally biased region" description="Basic and acidic residues" evidence="8">
    <location>
        <begin position="268"/>
        <end position="282"/>
    </location>
</feature>
<dbReference type="InterPro" id="IPR052287">
    <property type="entry name" value="NHEJ_factor"/>
</dbReference>
<keyword evidence="4" id="KW-0234">DNA repair</keyword>
<dbReference type="Pfam" id="PF09302">
    <property type="entry name" value="XLF"/>
    <property type="match status" value="1"/>
</dbReference>
<dbReference type="InterPro" id="IPR053829">
    <property type="entry name" value="XLF-like_CC"/>
</dbReference>
<dbReference type="EMBL" id="JAGTTL010000003">
    <property type="protein sequence ID" value="KAK6325639.1"/>
    <property type="molecule type" value="Genomic_DNA"/>
</dbReference>